<accession>A0A8S1WLW7</accession>
<name>A0A8S1WLW7_PAROT</name>
<keyword evidence="2" id="KW-1185">Reference proteome</keyword>
<protein>
    <submittedName>
        <fullName evidence="1">Uncharacterized protein</fullName>
    </submittedName>
</protein>
<dbReference type="EMBL" id="CAJJDP010000094">
    <property type="protein sequence ID" value="CAD8189700.1"/>
    <property type="molecule type" value="Genomic_DNA"/>
</dbReference>
<dbReference type="AlphaFoldDB" id="A0A8S1WLW7"/>
<evidence type="ECO:0000313" key="2">
    <source>
        <dbReference type="Proteomes" id="UP000683925"/>
    </source>
</evidence>
<gene>
    <name evidence="1" type="ORF">POCTA_138.1.T0950191</name>
</gene>
<sequence>MIQVKGYNSEDSLLLLFLNLQNSNKKCQEVYDFFCQFISTVTQRKSRNLLYYNHFEPCGISQSNI</sequence>
<reference evidence="1" key="1">
    <citation type="submission" date="2021-01" db="EMBL/GenBank/DDBJ databases">
        <authorList>
            <consortium name="Genoscope - CEA"/>
            <person name="William W."/>
        </authorList>
    </citation>
    <scope>NUCLEOTIDE SEQUENCE</scope>
</reference>
<organism evidence="1 2">
    <name type="scientific">Paramecium octaurelia</name>
    <dbReference type="NCBI Taxonomy" id="43137"/>
    <lineage>
        <taxon>Eukaryota</taxon>
        <taxon>Sar</taxon>
        <taxon>Alveolata</taxon>
        <taxon>Ciliophora</taxon>
        <taxon>Intramacronucleata</taxon>
        <taxon>Oligohymenophorea</taxon>
        <taxon>Peniculida</taxon>
        <taxon>Parameciidae</taxon>
        <taxon>Paramecium</taxon>
    </lineage>
</organism>
<proteinExistence type="predicted"/>
<evidence type="ECO:0000313" key="1">
    <source>
        <dbReference type="EMBL" id="CAD8189700.1"/>
    </source>
</evidence>
<comment type="caution">
    <text evidence="1">The sequence shown here is derived from an EMBL/GenBank/DDBJ whole genome shotgun (WGS) entry which is preliminary data.</text>
</comment>
<dbReference type="Proteomes" id="UP000683925">
    <property type="component" value="Unassembled WGS sequence"/>
</dbReference>